<evidence type="ECO:0000313" key="2">
    <source>
        <dbReference type="Proteomes" id="UP000215590"/>
    </source>
</evidence>
<evidence type="ECO:0000313" key="1">
    <source>
        <dbReference type="EMBL" id="OYR19162.1"/>
    </source>
</evidence>
<reference evidence="1 2" key="1">
    <citation type="submission" date="2017-07" db="EMBL/GenBank/DDBJ databases">
        <title>Phylogenetic study on the rhizospheric bacterium Ochrobactrum sp. A44.</title>
        <authorList>
            <person name="Krzyzanowska D.M."/>
            <person name="Ossowicki A."/>
            <person name="Rajewska M."/>
            <person name="Maciag T."/>
            <person name="Kaczynski Z."/>
            <person name="Czerwicka M."/>
            <person name="Jafra S."/>
        </authorList>
    </citation>
    <scope>NUCLEOTIDE SEQUENCE [LARGE SCALE GENOMIC DNA]</scope>
    <source>
        <strain evidence="1 2">DSM 7216</strain>
    </source>
</reference>
<proteinExistence type="predicted"/>
<dbReference type="AlphaFoldDB" id="A0A256FWB6"/>
<comment type="caution">
    <text evidence="1">The sequence shown here is derived from an EMBL/GenBank/DDBJ whole genome shotgun (WGS) entry which is preliminary data.</text>
</comment>
<dbReference type="EMBL" id="NNRJ01000019">
    <property type="protein sequence ID" value="OYR19162.1"/>
    <property type="molecule type" value="Genomic_DNA"/>
</dbReference>
<protein>
    <submittedName>
        <fullName evidence="1">Uncharacterized protein</fullName>
    </submittedName>
</protein>
<sequence>MRDDDLFIMARNYRRPDANEVKMRRDKDARSTCFPFSNKTEL</sequence>
<organism evidence="1 2">
    <name type="scientific">Brucella thiophenivorans</name>
    <dbReference type="NCBI Taxonomy" id="571255"/>
    <lineage>
        <taxon>Bacteria</taxon>
        <taxon>Pseudomonadati</taxon>
        <taxon>Pseudomonadota</taxon>
        <taxon>Alphaproteobacteria</taxon>
        <taxon>Hyphomicrobiales</taxon>
        <taxon>Brucellaceae</taxon>
        <taxon>Brucella/Ochrobactrum group</taxon>
        <taxon>Brucella</taxon>
    </lineage>
</organism>
<accession>A0A256FWB6</accession>
<gene>
    <name evidence="1" type="ORF">CEV31_2507</name>
</gene>
<dbReference type="Proteomes" id="UP000215590">
    <property type="component" value="Unassembled WGS sequence"/>
</dbReference>
<name>A0A256FWB6_9HYPH</name>
<keyword evidence="2" id="KW-1185">Reference proteome</keyword>